<dbReference type="PROSITE" id="PS50893">
    <property type="entry name" value="ABC_TRANSPORTER_2"/>
    <property type="match status" value="1"/>
</dbReference>
<dbReference type="GO" id="GO:0005886">
    <property type="term" value="C:plasma membrane"/>
    <property type="evidence" value="ECO:0007669"/>
    <property type="project" value="TreeGrafter"/>
</dbReference>
<dbReference type="GO" id="GO:0005524">
    <property type="term" value="F:ATP binding"/>
    <property type="evidence" value="ECO:0007669"/>
    <property type="project" value="UniProtKB-KW"/>
</dbReference>
<dbReference type="PANTHER" id="PTHR24220:SF689">
    <property type="entry name" value="LIPOPROTEIN-RELEASING SYSTEM ATP-BINDING PROTEIN LOLD"/>
    <property type="match status" value="1"/>
</dbReference>
<dbReference type="SMART" id="SM00382">
    <property type="entry name" value="AAA"/>
    <property type="match status" value="1"/>
</dbReference>
<dbReference type="SUPFAM" id="SSF52540">
    <property type="entry name" value="P-loop containing nucleoside triphosphate hydrolases"/>
    <property type="match status" value="1"/>
</dbReference>
<keyword evidence="6" id="KW-1185">Reference proteome</keyword>
<evidence type="ECO:0000259" key="4">
    <source>
        <dbReference type="PROSITE" id="PS50893"/>
    </source>
</evidence>
<keyword evidence="3 5" id="KW-0067">ATP-binding</keyword>
<evidence type="ECO:0000256" key="3">
    <source>
        <dbReference type="ARBA" id="ARBA00022840"/>
    </source>
</evidence>
<dbReference type="Pfam" id="PF00005">
    <property type="entry name" value="ABC_tran"/>
    <property type="match status" value="1"/>
</dbReference>
<protein>
    <submittedName>
        <fullName evidence="5">Putative ABC transport system ATP-binding protein</fullName>
    </submittedName>
</protein>
<dbReference type="Gene3D" id="3.40.50.300">
    <property type="entry name" value="P-loop containing nucleotide triphosphate hydrolases"/>
    <property type="match status" value="1"/>
</dbReference>
<dbReference type="OrthoDB" id="9802264at2"/>
<gene>
    <name evidence="5" type="ORF">GA0070621_2171</name>
</gene>
<keyword evidence="2" id="KW-0547">Nucleotide-binding</keyword>
<dbReference type="InterPro" id="IPR027417">
    <property type="entry name" value="P-loop_NTPase"/>
</dbReference>
<dbReference type="RefSeq" id="WP_091194090.1">
    <property type="nucleotide sequence ID" value="NZ_LT594324.1"/>
</dbReference>
<evidence type="ECO:0000256" key="2">
    <source>
        <dbReference type="ARBA" id="ARBA00022741"/>
    </source>
</evidence>
<dbReference type="InterPro" id="IPR003593">
    <property type="entry name" value="AAA+_ATPase"/>
</dbReference>
<feature type="domain" description="ABC transporter" evidence="4">
    <location>
        <begin position="13"/>
        <end position="245"/>
    </location>
</feature>
<dbReference type="AlphaFoldDB" id="A0A1A8ZLR0"/>
<dbReference type="GO" id="GO:0016887">
    <property type="term" value="F:ATP hydrolysis activity"/>
    <property type="evidence" value="ECO:0007669"/>
    <property type="project" value="InterPro"/>
</dbReference>
<evidence type="ECO:0000256" key="1">
    <source>
        <dbReference type="ARBA" id="ARBA00005417"/>
    </source>
</evidence>
<organism evidence="5 6">
    <name type="scientific">Micromonospora narathiwatensis</name>
    <dbReference type="NCBI Taxonomy" id="299146"/>
    <lineage>
        <taxon>Bacteria</taxon>
        <taxon>Bacillati</taxon>
        <taxon>Actinomycetota</taxon>
        <taxon>Actinomycetes</taxon>
        <taxon>Micromonosporales</taxon>
        <taxon>Micromonosporaceae</taxon>
        <taxon>Micromonospora</taxon>
    </lineage>
</organism>
<dbReference type="Proteomes" id="UP000198765">
    <property type="component" value="Chromosome I"/>
</dbReference>
<dbReference type="InterPro" id="IPR015854">
    <property type="entry name" value="ABC_transpr_LolD-like"/>
</dbReference>
<evidence type="ECO:0000313" key="6">
    <source>
        <dbReference type="Proteomes" id="UP000198765"/>
    </source>
</evidence>
<reference evidence="5 6" key="1">
    <citation type="submission" date="2016-06" db="EMBL/GenBank/DDBJ databases">
        <authorList>
            <person name="Kjaerup R.B."/>
            <person name="Dalgaard T.S."/>
            <person name="Juul-Madsen H.R."/>
        </authorList>
    </citation>
    <scope>NUCLEOTIDE SEQUENCE [LARGE SCALE GENOMIC DNA]</scope>
    <source>
        <strain evidence="5 6">DSM 45248</strain>
    </source>
</reference>
<dbReference type="PATRIC" id="fig|299146.4.peg.2242"/>
<proteinExistence type="inferred from homology"/>
<sequence>MPDDATRPLLDGAELLQLYPTPTGPTQALRGVDVRIRTGTLTAITGPSGSGKSTLLAVLALRERPAGGTLRHRGVPVTALTRRQLQRLRRRHIGYIAQRPAHGLFPQLSARAQVEQTAWLRGKPVDPVAVLGDVGLVERADALPAALSGGEQQRLAVATACVGPPDLVIADEPTAELDDATADLVLGRLRRCAEQGAAVVLATHDARAVAVADVVLHLRHGVLSAEQHGTAGRTAAIDGYGRVQLPEQALALFPGGRAVVEVHADHVRLLSPDRSGIREEGE</sequence>
<dbReference type="GO" id="GO:0022857">
    <property type="term" value="F:transmembrane transporter activity"/>
    <property type="evidence" value="ECO:0007669"/>
    <property type="project" value="TreeGrafter"/>
</dbReference>
<accession>A0A1A8ZLR0</accession>
<name>A0A1A8ZLR0_9ACTN</name>
<comment type="similarity">
    <text evidence="1">Belongs to the ABC transporter superfamily.</text>
</comment>
<dbReference type="PANTHER" id="PTHR24220">
    <property type="entry name" value="IMPORT ATP-BINDING PROTEIN"/>
    <property type="match status" value="1"/>
</dbReference>
<evidence type="ECO:0000313" key="5">
    <source>
        <dbReference type="EMBL" id="SBT44826.1"/>
    </source>
</evidence>
<dbReference type="InterPro" id="IPR003439">
    <property type="entry name" value="ABC_transporter-like_ATP-bd"/>
</dbReference>
<dbReference type="EMBL" id="LT594324">
    <property type="protein sequence ID" value="SBT44826.1"/>
    <property type="molecule type" value="Genomic_DNA"/>
</dbReference>